<dbReference type="Pfam" id="PF08922">
    <property type="entry name" value="DUF1905"/>
    <property type="match status" value="1"/>
</dbReference>
<dbReference type="Proteomes" id="UP000823927">
    <property type="component" value="Unassembled WGS sequence"/>
</dbReference>
<dbReference type="InterPro" id="IPR015018">
    <property type="entry name" value="DUF1905"/>
</dbReference>
<name>A0A9D1F482_9FIRM</name>
<dbReference type="InterPro" id="IPR014922">
    <property type="entry name" value="YdhG-like"/>
</dbReference>
<dbReference type="Gene3D" id="3.90.1150.200">
    <property type="match status" value="1"/>
</dbReference>
<dbReference type="InterPro" id="IPR037079">
    <property type="entry name" value="AF2212/PG0164-like_sf"/>
</dbReference>
<evidence type="ECO:0000259" key="1">
    <source>
        <dbReference type="Pfam" id="PF08818"/>
    </source>
</evidence>
<comment type="caution">
    <text evidence="2">The sequence shown here is derived from an EMBL/GenBank/DDBJ whole genome shotgun (WGS) entry which is preliminary data.</text>
</comment>
<sequence>MGVKNEDSSVCYILGIRKDIREKIGKQPGDTVTVTIKEAQEAGKEKISPTAIEDYICIQPEKAQTYLRQVNETIRGAIPEAAEKISWQMPTYWKKRNLIQFAAFKKHIGLYPGPKAIEVFSDHLKAYKTSKGAIQFPYDQPLPLELIAQIA</sequence>
<reference evidence="2" key="1">
    <citation type="submission" date="2020-10" db="EMBL/GenBank/DDBJ databases">
        <authorList>
            <person name="Gilroy R."/>
        </authorList>
    </citation>
    <scope>NUCLEOTIDE SEQUENCE</scope>
    <source>
        <strain evidence="2">CHK178-757</strain>
    </source>
</reference>
<feature type="domain" description="YdhG-like" evidence="1">
    <location>
        <begin position="66"/>
        <end position="150"/>
    </location>
</feature>
<dbReference type="EMBL" id="DVIT01000025">
    <property type="protein sequence ID" value="HIS47181.1"/>
    <property type="molecule type" value="Genomic_DNA"/>
</dbReference>
<organism evidence="2 3">
    <name type="scientific">Candidatus Scybalocola faecigallinarum</name>
    <dbReference type="NCBI Taxonomy" id="2840941"/>
    <lineage>
        <taxon>Bacteria</taxon>
        <taxon>Bacillati</taxon>
        <taxon>Bacillota</taxon>
        <taxon>Clostridia</taxon>
        <taxon>Lachnospirales</taxon>
        <taxon>Lachnospiraceae</taxon>
        <taxon>Lachnospiraceae incertae sedis</taxon>
        <taxon>Candidatus Scybalocola (ex Gilroy et al. 2021)</taxon>
    </lineage>
</organism>
<evidence type="ECO:0000313" key="2">
    <source>
        <dbReference type="EMBL" id="HIS47181.1"/>
    </source>
</evidence>
<dbReference type="SUPFAM" id="SSF159888">
    <property type="entry name" value="YdhG-like"/>
    <property type="match status" value="1"/>
</dbReference>
<dbReference type="Gene3D" id="2.40.30.100">
    <property type="entry name" value="AF2212/PG0164-like"/>
    <property type="match status" value="1"/>
</dbReference>
<evidence type="ECO:0000313" key="3">
    <source>
        <dbReference type="Proteomes" id="UP000823927"/>
    </source>
</evidence>
<dbReference type="Pfam" id="PF08818">
    <property type="entry name" value="DUF1801"/>
    <property type="match status" value="1"/>
</dbReference>
<proteinExistence type="predicted"/>
<accession>A0A9D1F482</accession>
<dbReference type="AlphaFoldDB" id="A0A9D1F482"/>
<protein>
    <submittedName>
        <fullName evidence="2">DUF1801 domain-containing protein</fullName>
    </submittedName>
</protein>
<gene>
    <name evidence="2" type="ORF">IAB46_06425</name>
</gene>
<dbReference type="SUPFAM" id="SSF141694">
    <property type="entry name" value="AF2212/PG0164-like"/>
    <property type="match status" value="1"/>
</dbReference>
<reference evidence="2" key="2">
    <citation type="journal article" date="2021" name="PeerJ">
        <title>Extensive microbial diversity within the chicken gut microbiome revealed by metagenomics and culture.</title>
        <authorList>
            <person name="Gilroy R."/>
            <person name="Ravi A."/>
            <person name="Getino M."/>
            <person name="Pursley I."/>
            <person name="Horton D.L."/>
            <person name="Alikhan N.F."/>
            <person name="Baker D."/>
            <person name="Gharbi K."/>
            <person name="Hall N."/>
            <person name="Watson M."/>
            <person name="Adriaenssens E.M."/>
            <person name="Foster-Nyarko E."/>
            <person name="Jarju S."/>
            <person name="Secka A."/>
            <person name="Antonio M."/>
            <person name="Oren A."/>
            <person name="Chaudhuri R.R."/>
            <person name="La Ragione R."/>
            <person name="Hildebrand F."/>
            <person name="Pallen M.J."/>
        </authorList>
    </citation>
    <scope>NUCLEOTIDE SEQUENCE</scope>
    <source>
        <strain evidence="2">CHK178-757</strain>
    </source>
</reference>